<proteinExistence type="predicted"/>
<keyword evidence="4" id="KW-1185">Reference proteome</keyword>
<evidence type="ECO:0000313" key="3">
    <source>
        <dbReference type="EMBL" id="GAB1319987.1"/>
    </source>
</evidence>
<dbReference type="PROSITE" id="PS50090">
    <property type="entry name" value="MYB_LIKE"/>
    <property type="match status" value="1"/>
</dbReference>
<dbReference type="InterPro" id="IPR001005">
    <property type="entry name" value="SANT/Myb"/>
</dbReference>
<protein>
    <submittedName>
        <fullName evidence="3">Myb-like domain-containing protein</fullName>
    </submittedName>
</protein>
<accession>A0ABQ0GQI3</accession>
<sequence>MDSGMICQPSNVNPTATPEVLNSSYWQVAPAGPPASSSFAPVGGGPTWEHSYQGRSTSTSNYGHYTLGVHTGAIPQTVFEPGDALRNLHPKAATDNGLADYTDTDSNLYTSSGSFSSAGTSDMLEAMVISDEPNHPSWTVSPSETQTQYDSLACVGAAGPGQHHTDDNPWVPPPTAVEEETVSPKMLRIRPTPTPTSSSESIRTSFLAGSADDNPRFLCPDAGALPGLKSVGPSYAVPNTRRLLPDRGQRQILPFHDSARTLPSNMPAYTSASRLDPPSPSPRKLGKLKPKPKAGLAPLQPTVASRTLASSRLPELPALAGCEGAPLTRDEIDMDDRMSKDDFLVKHKQMGMTYKEIRRIGGFTEAESTLRGRYRTLTKSREARVRKPEWSEKDLRLLEKGVRELAHSADLKTTKIPWKKVAEYIVNNGGSYHFGNSTCRKRWDELVREQAALGKAVWQPFYPQSPDQGQYVGESAGGAGYLRRSLGGYGKGM</sequence>
<comment type="caution">
    <text evidence="3">The sequence shown here is derived from an EMBL/GenBank/DDBJ whole genome shotgun (WGS) entry which is preliminary data.</text>
</comment>
<dbReference type="RefSeq" id="XP_070921717.1">
    <property type="nucleotide sequence ID" value="XM_071065616.1"/>
</dbReference>
<dbReference type="EMBL" id="BAAFSV010000006">
    <property type="protein sequence ID" value="GAB1319987.1"/>
    <property type="molecule type" value="Genomic_DNA"/>
</dbReference>
<dbReference type="Proteomes" id="UP001628179">
    <property type="component" value="Unassembled WGS sequence"/>
</dbReference>
<evidence type="ECO:0000313" key="4">
    <source>
        <dbReference type="Proteomes" id="UP001628179"/>
    </source>
</evidence>
<feature type="region of interest" description="Disordered" evidence="1">
    <location>
        <begin position="259"/>
        <end position="298"/>
    </location>
</feature>
<evidence type="ECO:0000256" key="1">
    <source>
        <dbReference type="SAM" id="MobiDB-lite"/>
    </source>
</evidence>
<feature type="domain" description="Myb-like" evidence="2">
    <location>
        <begin position="382"/>
        <end position="447"/>
    </location>
</feature>
<gene>
    <name evidence="3" type="ORF">MFIFM68171_10197</name>
</gene>
<reference evidence="3 4" key="1">
    <citation type="submission" date="2024-09" db="EMBL/GenBank/DDBJ databases">
        <title>Itraconazole resistance in Madurella fahalii resulting from another homologue of gene encoding cytochrome P450 14-alpha sterol demethylase (CYP51).</title>
        <authorList>
            <person name="Yoshioka I."/>
            <person name="Fahal A.H."/>
            <person name="Kaneko S."/>
            <person name="Yaguchi T."/>
        </authorList>
    </citation>
    <scope>NUCLEOTIDE SEQUENCE [LARGE SCALE GENOMIC DNA]</scope>
    <source>
        <strain evidence="3 4">IFM 68171</strain>
    </source>
</reference>
<feature type="compositionally biased region" description="Polar residues" evidence="1">
    <location>
        <begin position="261"/>
        <end position="273"/>
    </location>
</feature>
<dbReference type="GeneID" id="98180939"/>
<name>A0ABQ0GQI3_9PEZI</name>
<organism evidence="3 4">
    <name type="scientific">Madurella fahalii</name>
    <dbReference type="NCBI Taxonomy" id="1157608"/>
    <lineage>
        <taxon>Eukaryota</taxon>
        <taxon>Fungi</taxon>
        <taxon>Dikarya</taxon>
        <taxon>Ascomycota</taxon>
        <taxon>Pezizomycotina</taxon>
        <taxon>Sordariomycetes</taxon>
        <taxon>Sordariomycetidae</taxon>
        <taxon>Sordariales</taxon>
        <taxon>Sordariales incertae sedis</taxon>
        <taxon>Madurella</taxon>
    </lineage>
</organism>
<evidence type="ECO:0000259" key="2">
    <source>
        <dbReference type="PROSITE" id="PS50090"/>
    </source>
</evidence>